<organism evidence="1 2">
    <name type="scientific">Pan troglodytes</name>
    <name type="common">Chimpanzee</name>
    <dbReference type="NCBI Taxonomy" id="9598"/>
    <lineage>
        <taxon>Eukaryota</taxon>
        <taxon>Metazoa</taxon>
        <taxon>Chordata</taxon>
        <taxon>Craniata</taxon>
        <taxon>Vertebrata</taxon>
        <taxon>Euteleostomi</taxon>
        <taxon>Mammalia</taxon>
        <taxon>Eutheria</taxon>
        <taxon>Euarchontoglires</taxon>
        <taxon>Primates</taxon>
        <taxon>Haplorrhini</taxon>
        <taxon>Catarrhini</taxon>
        <taxon>Hominidae</taxon>
        <taxon>Pan</taxon>
    </lineage>
</organism>
<evidence type="ECO:0000313" key="1">
    <source>
        <dbReference type="EMBL" id="PNI24203.1"/>
    </source>
</evidence>
<sequence length="36" mass="4157">MNNETTTLISLKEAMKRLLRAIGREQAWVSYSGKME</sequence>
<dbReference type="AlphaFoldDB" id="A0A2J8JN64"/>
<dbReference type="Proteomes" id="UP000236370">
    <property type="component" value="Unassembled WGS sequence"/>
</dbReference>
<evidence type="ECO:0000313" key="2">
    <source>
        <dbReference type="Proteomes" id="UP000236370"/>
    </source>
</evidence>
<accession>A0A2J8JN64</accession>
<comment type="caution">
    <text evidence="1">The sequence shown here is derived from an EMBL/GenBank/DDBJ whole genome shotgun (WGS) entry which is preliminary data.</text>
</comment>
<dbReference type="EMBL" id="NBAG03000439">
    <property type="protein sequence ID" value="PNI24203.1"/>
    <property type="molecule type" value="Genomic_DNA"/>
</dbReference>
<proteinExistence type="predicted"/>
<reference evidence="1 2" key="1">
    <citation type="submission" date="2017-12" db="EMBL/GenBank/DDBJ databases">
        <title>High-resolution comparative analysis of great ape genomes.</title>
        <authorList>
            <person name="Pollen A."/>
            <person name="Hastie A."/>
            <person name="Hormozdiari F."/>
            <person name="Dougherty M."/>
            <person name="Liu R."/>
            <person name="Chaisson M."/>
            <person name="Hoppe E."/>
            <person name="Hill C."/>
            <person name="Pang A."/>
            <person name="Hillier L."/>
            <person name="Baker C."/>
            <person name="Armstrong J."/>
            <person name="Shendure J."/>
            <person name="Paten B."/>
            <person name="Wilson R."/>
            <person name="Chao H."/>
            <person name="Schneider V."/>
            <person name="Ventura M."/>
            <person name="Kronenberg Z."/>
            <person name="Murali S."/>
            <person name="Gordon D."/>
            <person name="Cantsilieris S."/>
            <person name="Munson K."/>
            <person name="Nelson B."/>
            <person name="Raja A."/>
            <person name="Underwood J."/>
            <person name="Diekhans M."/>
            <person name="Fiddes I."/>
            <person name="Haussler D."/>
            <person name="Eichler E."/>
        </authorList>
    </citation>
    <scope>NUCLEOTIDE SEQUENCE [LARGE SCALE GENOMIC DNA]</scope>
    <source>
        <strain evidence="1">Yerkes chimp pedigree #C0471</strain>
    </source>
</reference>
<gene>
    <name evidence="1" type="ORF">CK820_G0045891</name>
</gene>
<protein>
    <submittedName>
        <fullName evidence="1">SMCO1 isoform 2</fullName>
    </submittedName>
</protein>
<name>A0A2J8JN64_PANTR</name>